<reference evidence="1 2" key="1">
    <citation type="submission" date="2017-05" db="EMBL/GenBank/DDBJ databases">
        <authorList>
            <person name="Song R."/>
            <person name="Chenine A.L."/>
            <person name="Ruprecht R.M."/>
        </authorList>
    </citation>
    <scope>NUCLEOTIDE SEQUENCE [LARGE SCALE GENOMIC DNA]</scope>
    <source>
        <strain evidence="1 2">CECT 8663</strain>
    </source>
</reference>
<accession>A0A238L742</accession>
<dbReference type="Gene3D" id="3.20.20.70">
    <property type="entry name" value="Aldolase class I"/>
    <property type="match status" value="1"/>
</dbReference>
<keyword evidence="2" id="KW-1185">Reference proteome</keyword>
<sequence length="380" mass="43292">MNQNSQNQRLSLEQPSLPLDTGEILRACRRFQSEDPSLRSRYLKAKKVVRAFKKPSFYEITTRCNLKCEGCYYFEGGNTSEIPEKMQLASWERFFEAEAQRDVSIAYFVGAEPALAQERLFAAADYFPYGKVGTNGTVRIDPALPYRIGVSLWASDDMLDKRLRGGSAFRKALRNYAGDPRAIVLFTVSSWTVDQVPKIAEICADHNLPLTFNIYSPTQTFNRKLAEAKPNDSAFFRVSSVQESPRFDDEALDRMRRAMNDAIDKFPDTVVYSKYYNDYICQPGSRYALDPDTGIAQDCQSRILDPMRYYDVSLNQNPVKCCTPDVDCSTCRMYGGGWSSQFMPRAKDVADIHAFSSWIDSLETLEKIMLYSARDHQPMA</sequence>
<dbReference type="CDD" id="cd01335">
    <property type="entry name" value="Radical_SAM"/>
    <property type="match status" value="1"/>
</dbReference>
<evidence type="ECO:0000313" key="1">
    <source>
        <dbReference type="EMBL" id="SMX50661.1"/>
    </source>
</evidence>
<evidence type="ECO:0000313" key="2">
    <source>
        <dbReference type="Proteomes" id="UP000220836"/>
    </source>
</evidence>
<proteinExistence type="predicted"/>
<dbReference type="AlphaFoldDB" id="A0A238L742"/>
<dbReference type="Proteomes" id="UP000220836">
    <property type="component" value="Unassembled WGS sequence"/>
</dbReference>
<dbReference type="SUPFAM" id="SSF102114">
    <property type="entry name" value="Radical SAM enzymes"/>
    <property type="match status" value="1"/>
</dbReference>
<dbReference type="EMBL" id="FXYH01000040">
    <property type="protein sequence ID" value="SMX50661.1"/>
    <property type="molecule type" value="Genomic_DNA"/>
</dbReference>
<dbReference type="InterPro" id="IPR013785">
    <property type="entry name" value="Aldolase_TIM"/>
</dbReference>
<dbReference type="InterPro" id="IPR058240">
    <property type="entry name" value="rSAM_sf"/>
</dbReference>
<organism evidence="1 2">
    <name type="scientific">Pelagimonas varians</name>
    <dbReference type="NCBI Taxonomy" id="696760"/>
    <lineage>
        <taxon>Bacteria</taxon>
        <taxon>Pseudomonadati</taxon>
        <taxon>Pseudomonadota</taxon>
        <taxon>Alphaproteobacteria</taxon>
        <taxon>Rhodobacterales</taxon>
        <taxon>Roseobacteraceae</taxon>
        <taxon>Pelagimonas</taxon>
    </lineage>
</organism>
<name>A0A238L742_9RHOB</name>
<evidence type="ECO:0008006" key="3">
    <source>
        <dbReference type="Google" id="ProtNLM"/>
    </source>
</evidence>
<protein>
    <recommendedName>
        <fullName evidence="3">Radical SAM protein</fullName>
    </recommendedName>
</protein>
<gene>
    <name evidence="1" type="ORF">PEV8663_04749</name>
</gene>